<evidence type="ECO:0000256" key="3">
    <source>
        <dbReference type="SAM" id="MobiDB-lite"/>
    </source>
</evidence>
<comment type="similarity">
    <text evidence="1">Belongs to the PACS family.</text>
</comment>
<protein>
    <recommendedName>
        <fullName evidence="4">Phosphofurin acidic cluster sorting protein 1/2 N-terminal C2 domain-containing protein</fullName>
    </recommendedName>
</protein>
<dbReference type="PANTHER" id="PTHR13280:SF17">
    <property type="entry name" value="KRUEPPEL TARGET AT 95D, ISOFORM A"/>
    <property type="match status" value="1"/>
</dbReference>
<evidence type="ECO:0000256" key="2">
    <source>
        <dbReference type="ARBA" id="ARBA00022553"/>
    </source>
</evidence>
<dbReference type="InterPro" id="IPR019381">
    <property type="entry name" value="PACS1/2_C"/>
</dbReference>
<dbReference type="EMBL" id="JQDR03013348">
    <property type="protein sequence ID" value="KAA0189755.1"/>
    <property type="molecule type" value="Genomic_DNA"/>
</dbReference>
<dbReference type="Pfam" id="PF25332">
    <property type="entry name" value="C2_PACS_N"/>
    <property type="match status" value="1"/>
</dbReference>
<keyword evidence="2" id="KW-0597">Phosphoprotein</keyword>
<feature type="compositionally biased region" description="Low complexity" evidence="3">
    <location>
        <begin position="402"/>
        <end position="442"/>
    </location>
</feature>
<evidence type="ECO:0000259" key="4">
    <source>
        <dbReference type="Pfam" id="PF25332"/>
    </source>
</evidence>
<dbReference type="InterPro" id="IPR057541">
    <property type="entry name" value="PACS1/2_N"/>
</dbReference>
<reference evidence="5" key="1">
    <citation type="submission" date="2014-08" db="EMBL/GenBank/DDBJ databases">
        <authorList>
            <person name="Murali S."/>
            <person name="Richards S."/>
            <person name="Bandaranaike D."/>
            <person name="Bellair M."/>
            <person name="Blankenburg K."/>
            <person name="Chao H."/>
            <person name="Dinh H."/>
            <person name="Doddapaneni H."/>
            <person name="Dugan-Rocha S."/>
            <person name="Elkadiri S."/>
            <person name="Gnanaolivu R."/>
            <person name="Hughes D."/>
            <person name="Lee S."/>
            <person name="Li M."/>
            <person name="Ming W."/>
            <person name="Munidasa M."/>
            <person name="Muniz J."/>
            <person name="Nguyen L."/>
            <person name="Osuji N."/>
            <person name="Pu L.-L."/>
            <person name="Puazo M."/>
            <person name="Skinner E."/>
            <person name="Qu C."/>
            <person name="Quiroz J."/>
            <person name="Raj R."/>
            <person name="Weissenberger G."/>
            <person name="Xin Y."/>
            <person name="Zou X."/>
            <person name="Han Y."/>
            <person name="Worley K."/>
            <person name="Muzny D."/>
            <person name="Gibbs R."/>
        </authorList>
    </citation>
    <scope>NUCLEOTIDE SEQUENCE</scope>
    <source>
        <strain evidence="5">HAZT.00-mixed</strain>
        <tissue evidence="5">Whole organism</tissue>
    </source>
</reference>
<feature type="compositionally biased region" description="Polar residues" evidence="3">
    <location>
        <begin position="308"/>
        <end position="317"/>
    </location>
</feature>
<comment type="caution">
    <text evidence="5">The sequence shown here is derived from an EMBL/GenBank/DDBJ whole genome shotgun (WGS) entry which is preliminary data.</text>
</comment>
<feature type="compositionally biased region" description="Polar residues" evidence="3">
    <location>
        <begin position="24"/>
        <end position="41"/>
    </location>
</feature>
<organism evidence="5">
    <name type="scientific">Hyalella azteca</name>
    <name type="common">Amphipod</name>
    <dbReference type="NCBI Taxonomy" id="294128"/>
    <lineage>
        <taxon>Eukaryota</taxon>
        <taxon>Metazoa</taxon>
        <taxon>Ecdysozoa</taxon>
        <taxon>Arthropoda</taxon>
        <taxon>Crustacea</taxon>
        <taxon>Multicrustacea</taxon>
        <taxon>Malacostraca</taxon>
        <taxon>Eumalacostraca</taxon>
        <taxon>Peracarida</taxon>
        <taxon>Amphipoda</taxon>
        <taxon>Senticaudata</taxon>
        <taxon>Talitrida</taxon>
        <taxon>Talitroidea</taxon>
        <taxon>Hyalellidae</taxon>
        <taxon>Hyalella</taxon>
    </lineage>
</organism>
<proteinExistence type="inferred from homology"/>
<dbReference type="PANTHER" id="PTHR13280">
    <property type="entry name" value="PHOSPHOFURIN ACIDIC CLUSTER SORTING PROTEIN"/>
    <property type="match status" value="1"/>
</dbReference>
<reference evidence="5" key="2">
    <citation type="journal article" date="2018" name="Environ. Sci. Technol.">
        <title>The Toxicogenome of Hyalella azteca: A Model for Sediment Ecotoxicology and Evolutionary Toxicology.</title>
        <authorList>
            <person name="Poynton H.C."/>
            <person name="Hasenbein S."/>
            <person name="Benoit J.B."/>
            <person name="Sepulveda M.S."/>
            <person name="Poelchau M.F."/>
            <person name="Hughes D.S.T."/>
            <person name="Murali S.C."/>
            <person name="Chen S."/>
            <person name="Glastad K.M."/>
            <person name="Goodisman M.A.D."/>
            <person name="Werren J.H."/>
            <person name="Vineis J.H."/>
            <person name="Bowen J.L."/>
            <person name="Friedrich M."/>
            <person name="Jones J."/>
            <person name="Robertson H.M."/>
            <person name="Feyereisen R."/>
            <person name="Mechler-Hickson A."/>
            <person name="Mathers N."/>
            <person name="Lee C.E."/>
            <person name="Colbourne J.K."/>
            <person name="Biales A."/>
            <person name="Johnston J.S."/>
            <person name="Wellborn G.A."/>
            <person name="Rosendale A.J."/>
            <person name="Cridge A.G."/>
            <person name="Munoz-Torres M.C."/>
            <person name="Bain P.A."/>
            <person name="Manny A.R."/>
            <person name="Major K.M."/>
            <person name="Lambert F.N."/>
            <person name="Vulpe C.D."/>
            <person name="Tuck P."/>
            <person name="Blalock B.J."/>
            <person name="Lin Y.Y."/>
            <person name="Smith M.E."/>
            <person name="Ochoa-Acuna H."/>
            <person name="Chen M.M."/>
            <person name="Childers C.P."/>
            <person name="Qu J."/>
            <person name="Dugan S."/>
            <person name="Lee S.L."/>
            <person name="Chao H."/>
            <person name="Dinh H."/>
            <person name="Han Y."/>
            <person name="Doddapaneni H."/>
            <person name="Worley K.C."/>
            <person name="Muzny D.M."/>
            <person name="Gibbs R.A."/>
            <person name="Richards S."/>
        </authorList>
    </citation>
    <scope>NUCLEOTIDE SEQUENCE</scope>
    <source>
        <strain evidence="5">HAZT.00-mixed</strain>
        <tissue evidence="5">Whole organism</tissue>
    </source>
</reference>
<evidence type="ECO:0000256" key="1">
    <source>
        <dbReference type="ARBA" id="ARBA00008590"/>
    </source>
</evidence>
<feature type="compositionally biased region" description="Basic residues" evidence="3">
    <location>
        <begin position="232"/>
        <end position="242"/>
    </location>
</feature>
<name>A0A6A0GVK4_HYAAZ</name>
<feature type="region of interest" description="Disordered" evidence="3">
    <location>
        <begin position="390"/>
        <end position="466"/>
    </location>
</feature>
<feature type="region of interest" description="Disordered" evidence="3">
    <location>
        <begin position="1"/>
        <end position="65"/>
    </location>
</feature>
<dbReference type="Proteomes" id="UP000711488">
    <property type="component" value="Unassembled WGS sequence"/>
</dbReference>
<feature type="compositionally biased region" description="Polar residues" evidence="3">
    <location>
        <begin position="447"/>
        <end position="466"/>
    </location>
</feature>
<feature type="domain" description="Phosphofurin acidic cluster sorting protein 1/2 N-terminal C2" evidence="4">
    <location>
        <begin position="579"/>
        <end position="646"/>
    </location>
</feature>
<feature type="region of interest" description="Disordered" evidence="3">
    <location>
        <begin position="221"/>
        <end position="264"/>
    </location>
</feature>
<reference evidence="5" key="3">
    <citation type="submission" date="2019-06" db="EMBL/GenBank/DDBJ databases">
        <authorList>
            <person name="Poynton C."/>
            <person name="Hasenbein S."/>
            <person name="Benoit J.B."/>
            <person name="Sepulveda M.S."/>
            <person name="Poelchau M.F."/>
            <person name="Murali S.C."/>
            <person name="Chen S."/>
            <person name="Glastad K.M."/>
            <person name="Werren J.H."/>
            <person name="Vineis J.H."/>
            <person name="Bowen J.L."/>
            <person name="Friedrich M."/>
            <person name="Jones J."/>
            <person name="Robertson H.M."/>
            <person name="Feyereisen R."/>
            <person name="Mechler-Hickson A."/>
            <person name="Mathers N."/>
            <person name="Lee C.E."/>
            <person name="Colbourne J.K."/>
            <person name="Biales A."/>
            <person name="Johnston J.S."/>
            <person name="Wellborn G.A."/>
            <person name="Rosendale A.J."/>
            <person name="Cridge A.G."/>
            <person name="Munoz-Torres M.C."/>
            <person name="Bain P.A."/>
            <person name="Manny A.R."/>
            <person name="Major K.M."/>
            <person name="Lambert F.N."/>
            <person name="Vulpe C.D."/>
            <person name="Tuck P."/>
            <person name="Blalock B.J."/>
            <person name="Lin Y.-Y."/>
            <person name="Smith M.E."/>
            <person name="Ochoa-Acuna H."/>
            <person name="Chen M.-J.M."/>
            <person name="Childers C.P."/>
            <person name="Qu J."/>
            <person name="Dugan S."/>
            <person name="Lee S.L."/>
            <person name="Chao H."/>
            <person name="Dinh H."/>
            <person name="Han Y."/>
            <person name="Doddapaneni H."/>
            <person name="Worley K.C."/>
            <person name="Muzny D.M."/>
            <person name="Gibbs R.A."/>
            <person name="Richards S."/>
        </authorList>
    </citation>
    <scope>NUCLEOTIDE SEQUENCE</scope>
    <source>
        <strain evidence="5">HAZT.00-mixed</strain>
        <tissue evidence="5">Whole organism</tissue>
    </source>
</reference>
<evidence type="ECO:0000313" key="5">
    <source>
        <dbReference type="EMBL" id="KAA0189755.1"/>
    </source>
</evidence>
<feature type="region of interest" description="Disordered" evidence="3">
    <location>
        <begin position="301"/>
        <end position="347"/>
    </location>
</feature>
<dbReference type="GO" id="GO:0072659">
    <property type="term" value="P:protein localization to plasma membrane"/>
    <property type="evidence" value="ECO:0007669"/>
    <property type="project" value="TreeGrafter"/>
</dbReference>
<dbReference type="AlphaFoldDB" id="A0A6A0GVK4"/>
<sequence>MGTSRITVPGLDSTYDEAPDLADSQRSPVAAESTNRSTVSNPRIYECSAEDIESHRPSGNLKRRHIKQRSLGEPEQAFLKVNATNHPEGVLHHQHSLQDDVQSDTCAVSEHQHSKHQVCGYKDSPIQAFVKPSKYLHIPFADAGGVPRSPRRSLGSVWRASSNSPARQLGAWIQGRRSKLSSGSSHPKELTAEKSEFYTDVIPTAFVDPARYVKNDSKSRLLDSTSNLPDKTRHKSSNKRCVVRGSKDNSQLGKEGGGRLHGRDIKVRGDRFQFRSTDRREVKSWCDERIARLIHGLQNSKSDDSSLLARSSKTSLKSPVPSDCNVSSAAKADNSMVTSPDDCEQTGSDLEAEFNARYLLGYCQPSATNGDSNSNELKLKENVSFDLCESNTVKRRPNAQITTKPTPTSNSASPSPSLGSTSSDASPSDVNNSNSDNVNNNEDSAEQFNSERPTPSGISSLSQSTSCGDQILSPVDLITKTKTIPSESLLLTSEGVQVSNTSDPKTSWDFMLSEKLHRFEASQQERTPVVEDAPQIRDSFLSPSCPVVFDVRRPKIINVTKNRSPRLKLNARPGKGHLSSACVNRLCNVTITHLVLLSPTVSSDLSSVLLAVKMHSSKRTLRSNEMPLSPTGALDTDLQLCYSLQLGYSLLVYTSTYL</sequence>
<accession>A0A6A0GVK4</accession>
<gene>
    <name evidence="5" type="ORF">HAZT_HAZT000036</name>
</gene>